<dbReference type="RefSeq" id="WP_207337791.1">
    <property type="nucleotide sequence ID" value="NZ_JAFMYU010000023.1"/>
</dbReference>
<keyword evidence="1" id="KW-0175">Coiled coil</keyword>
<gene>
    <name evidence="3" type="ORF">J2I48_22650</name>
</gene>
<keyword evidence="2" id="KW-0812">Transmembrane</keyword>
<keyword evidence="2" id="KW-1133">Transmembrane helix</keyword>
<evidence type="ECO:0000313" key="4">
    <source>
        <dbReference type="Proteomes" id="UP000664795"/>
    </source>
</evidence>
<evidence type="ECO:0000256" key="2">
    <source>
        <dbReference type="SAM" id="Phobius"/>
    </source>
</evidence>
<evidence type="ECO:0000256" key="1">
    <source>
        <dbReference type="SAM" id="Coils"/>
    </source>
</evidence>
<keyword evidence="4" id="KW-1185">Reference proteome</keyword>
<reference evidence="3 4" key="1">
    <citation type="submission" date="2021-03" db="EMBL/GenBank/DDBJ databases">
        <title>Fibrella sp. HMF5036 genome sequencing and assembly.</title>
        <authorList>
            <person name="Kang H."/>
            <person name="Kim H."/>
            <person name="Bae S."/>
            <person name="Joh K."/>
        </authorList>
    </citation>
    <scope>NUCLEOTIDE SEQUENCE [LARGE SCALE GENOMIC DNA]</scope>
    <source>
        <strain evidence="3 4">HMF5036</strain>
    </source>
</reference>
<proteinExistence type="predicted"/>
<dbReference type="AlphaFoldDB" id="A0A939G8I9"/>
<accession>A0A939G8I9</accession>
<evidence type="ECO:0000313" key="3">
    <source>
        <dbReference type="EMBL" id="MBO0933826.1"/>
    </source>
</evidence>
<organism evidence="3 4">
    <name type="scientific">Fibrella aquatilis</name>
    <dbReference type="NCBI Taxonomy" id="2817059"/>
    <lineage>
        <taxon>Bacteria</taxon>
        <taxon>Pseudomonadati</taxon>
        <taxon>Bacteroidota</taxon>
        <taxon>Cytophagia</taxon>
        <taxon>Cytophagales</taxon>
        <taxon>Spirosomataceae</taxon>
        <taxon>Fibrella</taxon>
    </lineage>
</organism>
<comment type="caution">
    <text evidence="3">The sequence shown here is derived from an EMBL/GenBank/DDBJ whole genome shotgun (WGS) entry which is preliminary data.</text>
</comment>
<keyword evidence="2" id="KW-0472">Membrane</keyword>
<sequence length="449" mass="51062">MNTPLSLKIFGISLLLIGSFSLNNCTVYRPQANTLQQTHSGASVVTPSWNGRVTFWGKAWPLIVGPLVASAAGVIYYQRSPTAFANQTTGERPSLGTTAITMALAGIIVPGMVPLSYLRKKSATVRRYDPSQADNWTRKLDGRWDVYKTLPNNALLIGPRGGLATYLAEEKAIADRAEKERLAAIERVRQAEIARELAAYEAFRKLGKWADYLDAYPSGLHSEEVRREGERLAYEEVKRAERRAGTTYIKYFYPGGEHSALVREVSDEFQEKEILWDDYYKTDSYDGYKQLLDRIATYRELMSKRRADIPAEKRELQQLYGGLIESADLLTKRTERYFKGKASDRAARQEAAATWVVGDNLCWKPGSHSLDEEGKKIPGTDAETAIRVTIEEINPDRTRFKIRVKELFNTRKNRNASSFRMSDSNRIWELEELDWIDPLSEDMNFKKCL</sequence>
<dbReference type="Proteomes" id="UP000664795">
    <property type="component" value="Unassembled WGS sequence"/>
</dbReference>
<name>A0A939G8I9_9BACT</name>
<protein>
    <submittedName>
        <fullName evidence="3">Uncharacterized protein</fullName>
    </submittedName>
</protein>
<dbReference type="EMBL" id="JAFMYU010000023">
    <property type="protein sequence ID" value="MBO0933826.1"/>
    <property type="molecule type" value="Genomic_DNA"/>
</dbReference>
<feature type="transmembrane region" description="Helical" evidence="2">
    <location>
        <begin position="98"/>
        <end position="118"/>
    </location>
</feature>
<feature type="transmembrane region" description="Helical" evidence="2">
    <location>
        <begin position="59"/>
        <end position="78"/>
    </location>
</feature>
<feature type="coiled-coil region" evidence="1">
    <location>
        <begin position="167"/>
        <end position="194"/>
    </location>
</feature>